<accession>A0A081LCS4</accession>
<proteinExistence type="predicted"/>
<feature type="compositionally biased region" description="Basic and acidic residues" evidence="1">
    <location>
        <begin position="97"/>
        <end position="110"/>
    </location>
</feature>
<keyword evidence="4" id="KW-1185">Reference proteome</keyword>
<gene>
    <name evidence="3" type="ORF">BA70_15300</name>
</gene>
<evidence type="ECO:0000313" key="4">
    <source>
        <dbReference type="Proteomes" id="UP000028091"/>
    </source>
</evidence>
<evidence type="ECO:0000256" key="1">
    <source>
        <dbReference type="SAM" id="MobiDB-lite"/>
    </source>
</evidence>
<dbReference type="eggNOG" id="ENOG5030CK6">
    <property type="taxonomic scope" value="Bacteria"/>
</dbReference>
<dbReference type="OrthoDB" id="1798639at2"/>
<protein>
    <submittedName>
        <fullName evidence="3">Uncharacterized protein</fullName>
    </submittedName>
</protein>
<dbReference type="RefSeq" id="WP_034319482.1">
    <property type="nucleotide sequence ID" value="NZ_JOTP01000005.1"/>
</dbReference>
<feature type="region of interest" description="Disordered" evidence="1">
    <location>
        <begin position="29"/>
        <end position="124"/>
    </location>
</feature>
<sequence length="166" mass="18991">MDILFENPLLIAIIIGIISAIFGKIGKQEENEQKNQQNKPAPQRKPMPQKQQTKQKSPDPVAADQLDDFGDVHDHGGMKKKTSQSLQDRYTDTLAEMEERKSELSREFQSLERQLTRPKSASAEVKPKIIEKLNQDTVVQGMILGEVFGEPRAKKPHRTMKRPYKR</sequence>
<comment type="caution">
    <text evidence="3">The sequence shown here is derived from an EMBL/GenBank/DDBJ whole genome shotgun (WGS) entry which is preliminary data.</text>
</comment>
<organism evidence="3 4">
    <name type="scientific">Bacillus zhangzhouensis</name>
    <dbReference type="NCBI Taxonomy" id="1178540"/>
    <lineage>
        <taxon>Bacteria</taxon>
        <taxon>Bacillati</taxon>
        <taxon>Bacillota</taxon>
        <taxon>Bacilli</taxon>
        <taxon>Bacillales</taxon>
        <taxon>Bacillaceae</taxon>
        <taxon>Bacillus</taxon>
    </lineage>
</organism>
<feature type="compositionally biased region" description="Low complexity" evidence="1">
    <location>
        <begin position="34"/>
        <end position="55"/>
    </location>
</feature>
<evidence type="ECO:0000256" key="2">
    <source>
        <dbReference type="SAM" id="Phobius"/>
    </source>
</evidence>
<keyword evidence="2" id="KW-0812">Transmembrane</keyword>
<keyword evidence="2" id="KW-0472">Membrane</keyword>
<dbReference type="Proteomes" id="UP000028091">
    <property type="component" value="Unassembled WGS sequence"/>
</dbReference>
<reference evidence="3 4" key="1">
    <citation type="submission" date="2012-09" db="EMBL/GenBank/DDBJ databases">
        <title>Genome Sequence of Bacillus sp. DW5-4.</title>
        <authorList>
            <person name="Lai Q."/>
            <person name="Liu Y."/>
            <person name="Shao Z."/>
        </authorList>
    </citation>
    <scope>NUCLEOTIDE SEQUENCE [LARGE SCALE GENOMIC DNA]</scope>
    <source>
        <strain evidence="3 4">DW5-4</strain>
    </source>
</reference>
<keyword evidence="2" id="KW-1133">Transmembrane helix</keyword>
<dbReference type="AlphaFoldDB" id="A0A081LCS4"/>
<evidence type="ECO:0000313" key="3">
    <source>
        <dbReference type="EMBL" id="KEP27050.1"/>
    </source>
</evidence>
<dbReference type="EMBL" id="JOTP01000005">
    <property type="protein sequence ID" value="KEP27050.1"/>
    <property type="molecule type" value="Genomic_DNA"/>
</dbReference>
<name>A0A081LCS4_9BACI</name>
<feature type="transmembrane region" description="Helical" evidence="2">
    <location>
        <begin position="6"/>
        <end position="25"/>
    </location>
</feature>